<evidence type="ECO:0000256" key="5">
    <source>
        <dbReference type="ARBA" id="ARBA00022801"/>
    </source>
</evidence>
<name>A0A542DY18_9MICO</name>
<evidence type="ECO:0000256" key="2">
    <source>
        <dbReference type="ARBA" id="ARBA00022670"/>
    </source>
</evidence>
<gene>
    <name evidence="13" type="ORF">FB458_1069</name>
</gene>
<dbReference type="GO" id="GO:0004222">
    <property type="term" value="F:metalloendopeptidase activity"/>
    <property type="evidence" value="ECO:0007669"/>
    <property type="project" value="UniProtKB-UniRule"/>
</dbReference>
<dbReference type="InterPro" id="IPR013856">
    <property type="entry name" value="Peptidase_M4_domain"/>
</dbReference>
<comment type="subcellular location">
    <subcellularLocation>
        <location evidence="9">Secreted</location>
    </subcellularLocation>
</comment>
<evidence type="ECO:0000259" key="11">
    <source>
        <dbReference type="Pfam" id="PF02868"/>
    </source>
</evidence>
<dbReference type="Pfam" id="PF07504">
    <property type="entry name" value="FTP"/>
    <property type="match status" value="1"/>
</dbReference>
<dbReference type="GO" id="GO:0005576">
    <property type="term" value="C:extracellular region"/>
    <property type="evidence" value="ECO:0007669"/>
    <property type="project" value="UniProtKB-SubCell"/>
</dbReference>
<feature type="domain" description="Peptidase M4" evidence="10">
    <location>
        <begin position="201"/>
        <end position="344"/>
    </location>
</feature>
<dbReference type="GO" id="GO:0006508">
    <property type="term" value="P:proteolysis"/>
    <property type="evidence" value="ECO:0007669"/>
    <property type="project" value="UniProtKB-KW"/>
</dbReference>
<evidence type="ECO:0000313" key="13">
    <source>
        <dbReference type="EMBL" id="TQJ07992.1"/>
    </source>
</evidence>
<dbReference type="Gene3D" id="1.10.390.10">
    <property type="entry name" value="Neutral Protease Domain 2"/>
    <property type="match status" value="1"/>
</dbReference>
<dbReference type="PANTHER" id="PTHR33794:SF1">
    <property type="entry name" value="BACILLOLYSIN"/>
    <property type="match status" value="1"/>
</dbReference>
<sequence>MRHLVTGLTATCAVAAAALAPVVIAPAAQGAAPAAASPSARAALLAAARTDSARTASALKLGSGERLVVKDVVRDADGSEHVRYDRTFDGLRVIGGDLVAHQDRAGAVSGVSWNATGKVAVASTTPTVSAAAALGKAATQGLRSAAAPQGELVVYAEGAKPVLAYDVVTEGVRADQTPSRLHTIVDAHSGRTLTSWDDIEQGTGKGIFVGTVTLGTTLSGSTYQMKDSRGNTATDLKGATSGTGTLFTDADDVWGNGSYTDRASAAVDAFYGAQKTYDFYNTVLGRAGVFNTGKGVPSRVHYGNNYVNAFWDGQQMTYGDGSGNTHPLVELDVAGHEMSHGVTENTAGLQYTGDAGGLNEATSDIFGTAVEWYANNPNDVPDYLIGELININGNGTPLRYMDQPSKDGASKDCWSSSLGGLDPHYSSGPLNHWFYLASEGSGAKTINGVSYNSPTCNGSSVTPVGRDKAEKIWYRALSTYLTSTSNYAAARNAAIKAAKDLYPTDTTTCANIAASFSAIAVPAGTETCGTTGGGGGGTGTNLLANPGFESGAVSWTGSTGPITNDTGRPAHTGTWKLWLGGNGTTTTESEQQTVTVPSTGTPTLSFWIRTDTAESGTTAYDTMKVQVVSGTTTTTLATFSNASANSTYTQRSYSLASFAGKSVTVKFLMNEDSSLQTSFVVDDTSVAS</sequence>
<dbReference type="AlphaFoldDB" id="A0A542DY18"/>
<keyword evidence="5 9" id="KW-0378">Hydrolase</keyword>
<dbReference type="PANTHER" id="PTHR33794">
    <property type="entry name" value="BACILLOLYSIN"/>
    <property type="match status" value="1"/>
</dbReference>
<keyword evidence="3" id="KW-0479">Metal-binding</keyword>
<feature type="signal peptide" evidence="9">
    <location>
        <begin position="1"/>
        <end position="27"/>
    </location>
</feature>
<dbReference type="InterPro" id="IPR050728">
    <property type="entry name" value="Zinc_Metalloprotease_M4"/>
</dbReference>
<proteinExistence type="inferred from homology"/>
<dbReference type="Gene3D" id="3.10.450.490">
    <property type="match status" value="1"/>
</dbReference>
<comment type="cofactor">
    <cofactor evidence="9">
        <name>Zn(2+)</name>
        <dbReference type="ChEBI" id="CHEBI:29105"/>
    </cofactor>
</comment>
<keyword evidence="2 9" id="KW-0645">Protease</keyword>
<dbReference type="GO" id="GO:0046872">
    <property type="term" value="F:metal ion binding"/>
    <property type="evidence" value="ECO:0007669"/>
    <property type="project" value="UniProtKB-UniRule"/>
</dbReference>
<evidence type="ECO:0000256" key="4">
    <source>
        <dbReference type="ARBA" id="ARBA00022729"/>
    </source>
</evidence>
<evidence type="ECO:0000313" key="14">
    <source>
        <dbReference type="Proteomes" id="UP000317893"/>
    </source>
</evidence>
<dbReference type="InterPro" id="IPR023612">
    <property type="entry name" value="Peptidase_M4"/>
</dbReference>
<evidence type="ECO:0000256" key="1">
    <source>
        <dbReference type="ARBA" id="ARBA00009388"/>
    </source>
</evidence>
<evidence type="ECO:0000259" key="10">
    <source>
        <dbReference type="Pfam" id="PF01447"/>
    </source>
</evidence>
<dbReference type="PRINTS" id="PR00730">
    <property type="entry name" value="THERMOLYSIN"/>
</dbReference>
<dbReference type="Gene3D" id="3.10.170.10">
    <property type="match status" value="1"/>
</dbReference>
<dbReference type="InterPro" id="IPR011096">
    <property type="entry name" value="FTP_domain"/>
</dbReference>
<evidence type="ECO:0000256" key="3">
    <source>
        <dbReference type="ARBA" id="ARBA00022723"/>
    </source>
</evidence>
<dbReference type="RefSeq" id="WP_246061078.1">
    <property type="nucleotide sequence ID" value="NZ_BAAAPR010000002.1"/>
</dbReference>
<dbReference type="EC" id="3.4.24.-" evidence="9"/>
<protein>
    <recommendedName>
        <fullName evidence="9">Neutral metalloproteinase</fullName>
        <ecNumber evidence="9">3.4.24.-</ecNumber>
    </recommendedName>
</protein>
<dbReference type="Pfam" id="PF01447">
    <property type="entry name" value="Peptidase_M4"/>
    <property type="match status" value="1"/>
</dbReference>
<comment type="function">
    <text evidence="9">Extracellular zinc metalloprotease.</text>
</comment>
<dbReference type="Gene3D" id="2.60.120.260">
    <property type="entry name" value="Galactose-binding domain-like"/>
    <property type="match status" value="1"/>
</dbReference>
<dbReference type="Proteomes" id="UP000317893">
    <property type="component" value="Unassembled WGS sequence"/>
</dbReference>
<dbReference type="Pfam" id="PF02868">
    <property type="entry name" value="Peptidase_M4_C"/>
    <property type="match status" value="1"/>
</dbReference>
<accession>A0A542DY18</accession>
<dbReference type="EMBL" id="VFMN01000001">
    <property type="protein sequence ID" value="TQJ07992.1"/>
    <property type="molecule type" value="Genomic_DNA"/>
</dbReference>
<dbReference type="SUPFAM" id="SSF55486">
    <property type="entry name" value="Metalloproteases ('zincins'), catalytic domain"/>
    <property type="match status" value="1"/>
</dbReference>
<evidence type="ECO:0000259" key="12">
    <source>
        <dbReference type="Pfam" id="PF07504"/>
    </source>
</evidence>
<feature type="domain" description="Peptidase M4 C-terminal" evidence="11">
    <location>
        <begin position="347"/>
        <end position="521"/>
    </location>
</feature>
<feature type="chain" id="PRO_5023021212" description="Neutral metalloproteinase" evidence="9">
    <location>
        <begin position="28"/>
        <end position="688"/>
    </location>
</feature>
<dbReference type="InterPro" id="IPR027268">
    <property type="entry name" value="Peptidase_M4/M1_CTD_sf"/>
</dbReference>
<evidence type="ECO:0000256" key="8">
    <source>
        <dbReference type="PIRSR" id="PIRSR623612-1"/>
    </source>
</evidence>
<evidence type="ECO:0000256" key="9">
    <source>
        <dbReference type="RuleBase" id="RU366073"/>
    </source>
</evidence>
<organism evidence="13 14">
    <name type="scientific">Lapillicoccus jejuensis</name>
    <dbReference type="NCBI Taxonomy" id="402171"/>
    <lineage>
        <taxon>Bacteria</taxon>
        <taxon>Bacillati</taxon>
        <taxon>Actinomycetota</taxon>
        <taxon>Actinomycetes</taxon>
        <taxon>Micrococcales</taxon>
        <taxon>Intrasporangiaceae</taxon>
        <taxon>Lapillicoccus</taxon>
    </lineage>
</organism>
<feature type="active site" evidence="8">
    <location>
        <position position="337"/>
    </location>
</feature>
<dbReference type="Gene3D" id="3.10.450.40">
    <property type="match status" value="1"/>
</dbReference>
<keyword evidence="4 9" id="KW-0732">Signal</keyword>
<dbReference type="CDD" id="cd09597">
    <property type="entry name" value="M4_TLP"/>
    <property type="match status" value="1"/>
</dbReference>
<evidence type="ECO:0000256" key="6">
    <source>
        <dbReference type="ARBA" id="ARBA00022833"/>
    </source>
</evidence>
<feature type="active site" description="Proton donor" evidence="8">
    <location>
        <position position="424"/>
    </location>
</feature>
<keyword evidence="7 9" id="KW-0482">Metalloprotease</keyword>
<keyword evidence="6 9" id="KW-0862">Zinc</keyword>
<keyword evidence="14" id="KW-1185">Reference proteome</keyword>
<reference evidence="13 14" key="1">
    <citation type="submission" date="2019-06" db="EMBL/GenBank/DDBJ databases">
        <title>Sequencing the genomes of 1000 actinobacteria strains.</title>
        <authorList>
            <person name="Klenk H.-P."/>
        </authorList>
    </citation>
    <scope>NUCLEOTIDE SEQUENCE [LARGE SCALE GENOMIC DNA]</scope>
    <source>
        <strain evidence="13 14">DSM 18607</strain>
    </source>
</reference>
<feature type="domain" description="FTP" evidence="12">
    <location>
        <begin position="67"/>
        <end position="112"/>
    </location>
</feature>
<dbReference type="InterPro" id="IPR001570">
    <property type="entry name" value="Peptidase_M4_C_domain"/>
</dbReference>
<keyword evidence="9" id="KW-0964">Secreted</keyword>
<comment type="caution">
    <text evidence="13">The sequence shown here is derived from an EMBL/GenBank/DDBJ whole genome shotgun (WGS) entry which is preliminary data.</text>
</comment>
<comment type="similarity">
    <text evidence="1 9">Belongs to the peptidase M4 family.</text>
</comment>
<evidence type="ECO:0000256" key="7">
    <source>
        <dbReference type="ARBA" id="ARBA00023049"/>
    </source>
</evidence>